<dbReference type="RefSeq" id="WP_229956556.1">
    <property type="nucleotide sequence ID" value="NZ_BAAAEM010000002.1"/>
</dbReference>
<dbReference type="EMBL" id="BAAAEM010000002">
    <property type="protein sequence ID" value="GAA0470117.1"/>
    <property type="molecule type" value="Genomic_DNA"/>
</dbReference>
<name>A0ABN1A8F0_9SPHN</name>
<keyword evidence="3" id="KW-1185">Reference proteome</keyword>
<keyword evidence="1" id="KW-0812">Transmembrane</keyword>
<feature type="transmembrane region" description="Helical" evidence="1">
    <location>
        <begin position="61"/>
        <end position="87"/>
    </location>
</feature>
<organism evidence="2 3">
    <name type="scientific">Parasphingorhabdus litoris</name>
    <dbReference type="NCBI Taxonomy" id="394733"/>
    <lineage>
        <taxon>Bacteria</taxon>
        <taxon>Pseudomonadati</taxon>
        <taxon>Pseudomonadota</taxon>
        <taxon>Alphaproteobacteria</taxon>
        <taxon>Sphingomonadales</taxon>
        <taxon>Sphingomonadaceae</taxon>
        <taxon>Parasphingorhabdus</taxon>
    </lineage>
</organism>
<gene>
    <name evidence="2" type="ORF">GCM10009096_08780</name>
</gene>
<accession>A0ABN1A8F0</accession>
<evidence type="ECO:0000313" key="2">
    <source>
        <dbReference type="EMBL" id="GAA0470117.1"/>
    </source>
</evidence>
<feature type="transmembrane region" description="Helical" evidence="1">
    <location>
        <begin position="94"/>
        <end position="113"/>
    </location>
</feature>
<reference evidence="2 3" key="1">
    <citation type="journal article" date="2019" name="Int. J. Syst. Evol. Microbiol.">
        <title>The Global Catalogue of Microorganisms (GCM) 10K type strain sequencing project: providing services to taxonomists for standard genome sequencing and annotation.</title>
        <authorList>
            <consortium name="The Broad Institute Genomics Platform"/>
            <consortium name="The Broad Institute Genome Sequencing Center for Infectious Disease"/>
            <person name="Wu L."/>
            <person name="Ma J."/>
        </authorList>
    </citation>
    <scope>NUCLEOTIDE SEQUENCE [LARGE SCALE GENOMIC DNA]</scope>
    <source>
        <strain evidence="2 3">JCM 14162</strain>
    </source>
</reference>
<feature type="transmembrane region" description="Helical" evidence="1">
    <location>
        <begin position="21"/>
        <end position="41"/>
    </location>
</feature>
<dbReference type="Proteomes" id="UP001500713">
    <property type="component" value="Unassembled WGS sequence"/>
</dbReference>
<keyword evidence="1" id="KW-0472">Membrane</keyword>
<evidence type="ECO:0000313" key="3">
    <source>
        <dbReference type="Proteomes" id="UP001500713"/>
    </source>
</evidence>
<evidence type="ECO:0008006" key="4">
    <source>
        <dbReference type="Google" id="ProtNLM"/>
    </source>
</evidence>
<evidence type="ECO:0000256" key="1">
    <source>
        <dbReference type="SAM" id="Phobius"/>
    </source>
</evidence>
<proteinExistence type="predicted"/>
<comment type="caution">
    <text evidence="2">The sequence shown here is derived from an EMBL/GenBank/DDBJ whole genome shotgun (WGS) entry which is preliminary data.</text>
</comment>
<protein>
    <recommendedName>
        <fullName evidence="4">Sugar transporter</fullName>
    </recommendedName>
</protein>
<sequence>MTQTVENIDTGDARPATPWHLWVVGIVATLWNSGGALDYTMTQTRNESYMSSFTQEQLDYFYAFPAWADAAWALGVWGALLGSLLLLMRSRHAVIAFGLSLLGLLGSSIYQMTADMPVSLSTPGIWMFTAAIWLSIILLIWYARKMTVGGILR</sequence>
<keyword evidence="1" id="KW-1133">Transmembrane helix</keyword>
<feature type="transmembrane region" description="Helical" evidence="1">
    <location>
        <begin position="125"/>
        <end position="143"/>
    </location>
</feature>